<comment type="caution">
    <text evidence="2">The sequence shown here is derived from an EMBL/GenBank/DDBJ whole genome shotgun (WGS) entry which is preliminary data.</text>
</comment>
<gene>
    <name evidence="2" type="ORF">VKT23_014174</name>
</gene>
<evidence type="ECO:0000313" key="3">
    <source>
        <dbReference type="Proteomes" id="UP001498398"/>
    </source>
</evidence>
<evidence type="ECO:0000256" key="1">
    <source>
        <dbReference type="SAM" id="MobiDB-lite"/>
    </source>
</evidence>
<keyword evidence="3" id="KW-1185">Reference proteome</keyword>
<sequence length="339" mass="38032">MLSVSFLQRRVVRSSSLLFHSRYASTATKIKTASKVSSSSSDDAEKNLAEMEKNLLLMQDHPAFDPWAGPIAALDVKLPYKLFPKSTSPYPATWSGRYSTLSQNLSNTVKNAFAMAHIAGYNSFPSRDLNLSPPHNTWLRSVKDFFAFPFRIFRASSTTPDAWVSGLRQVALESYAHAQIAVARRDREELLRWTGNEYQGEMEKVVKKNSGPNSNSYIWSLHRLVSPAKILSIRAIEGHYGKHPPAVGNRLLIQALVRFETEESLEIYSPTGKPLHTPSPSSSSTPLYTSSSSTQKGKRTPAPVNRLTSYLLIEKRMFMNSNWVIRERVWPKVGAEVKA</sequence>
<dbReference type="EMBL" id="JBANRG010000041">
    <property type="protein sequence ID" value="KAK7447464.1"/>
    <property type="molecule type" value="Genomic_DNA"/>
</dbReference>
<name>A0ABR1J516_9AGAR</name>
<dbReference type="Gene3D" id="3.10.450.240">
    <property type="match status" value="1"/>
</dbReference>
<protein>
    <submittedName>
        <fullName evidence="2">Uncharacterized protein</fullName>
    </submittedName>
</protein>
<accession>A0ABR1J516</accession>
<evidence type="ECO:0000313" key="2">
    <source>
        <dbReference type="EMBL" id="KAK7447464.1"/>
    </source>
</evidence>
<proteinExistence type="predicted"/>
<feature type="region of interest" description="Disordered" evidence="1">
    <location>
        <begin position="268"/>
        <end position="302"/>
    </location>
</feature>
<feature type="compositionally biased region" description="Low complexity" evidence="1">
    <location>
        <begin position="274"/>
        <end position="294"/>
    </location>
</feature>
<organism evidence="2 3">
    <name type="scientific">Marasmiellus scandens</name>
    <dbReference type="NCBI Taxonomy" id="2682957"/>
    <lineage>
        <taxon>Eukaryota</taxon>
        <taxon>Fungi</taxon>
        <taxon>Dikarya</taxon>
        <taxon>Basidiomycota</taxon>
        <taxon>Agaricomycotina</taxon>
        <taxon>Agaricomycetes</taxon>
        <taxon>Agaricomycetidae</taxon>
        <taxon>Agaricales</taxon>
        <taxon>Marasmiineae</taxon>
        <taxon>Omphalotaceae</taxon>
        <taxon>Marasmiellus</taxon>
    </lineage>
</organism>
<dbReference type="Proteomes" id="UP001498398">
    <property type="component" value="Unassembled WGS sequence"/>
</dbReference>
<reference evidence="2 3" key="1">
    <citation type="submission" date="2024-01" db="EMBL/GenBank/DDBJ databases">
        <title>A draft genome for the cacao thread blight pathogen Marasmiellus scandens.</title>
        <authorList>
            <person name="Baruah I.K."/>
            <person name="Leung J."/>
            <person name="Bukari Y."/>
            <person name="Amoako-Attah I."/>
            <person name="Meinhardt L.W."/>
            <person name="Bailey B.A."/>
            <person name="Cohen S.P."/>
        </authorList>
    </citation>
    <scope>NUCLEOTIDE SEQUENCE [LARGE SCALE GENOMIC DNA]</scope>
    <source>
        <strain evidence="2 3">GH-19</strain>
    </source>
</reference>